<dbReference type="EMBL" id="AVOT02002910">
    <property type="protein sequence ID" value="MBW0471932.1"/>
    <property type="molecule type" value="Genomic_DNA"/>
</dbReference>
<sequence length="103" mass="11875">MGSLIQGLYLIFNSQLTDVVRLTQIHQYTKKDGSIRRAPNELTKNTFHLIGAINISTGWTVSMDDENAFAEHWKKFCLSNQHLLPKKKSKPNHHFADDIPEHF</sequence>
<comment type="caution">
    <text evidence="1">The sequence shown here is derived from an EMBL/GenBank/DDBJ whole genome shotgun (WGS) entry which is preliminary data.</text>
</comment>
<protein>
    <submittedName>
        <fullName evidence="1">Uncharacterized protein</fullName>
    </submittedName>
</protein>
<accession>A0A9Q3BW40</accession>
<dbReference type="AlphaFoldDB" id="A0A9Q3BW40"/>
<dbReference type="Proteomes" id="UP000765509">
    <property type="component" value="Unassembled WGS sequence"/>
</dbReference>
<dbReference type="OrthoDB" id="2507659at2759"/>
<evidence type="ECO:0000313" key="1">
    <source>
        <dbReference type="EMBL" id="MBW0471932.1"/>
    </source>
</evidence>
<reference evidence="1" key="1">
    <citation type="submission" date="2021-03" db="EMBL/GenBank/DDBJ databases">
        <title>Draft genome sequence of rust myrtle Austropuccinia psidii MF-1, a brazilian biotype.</title>
        <authorList>
            <person name="Quecine M.C."/>
            <person name="Pachon D.M.R."/>
            <person name="Bonatelli M.L."/>
            <person name="Correr F.H."/>
            <person name="Franceschini L.M."/>
            <person name="Leite T.F."/>
            <person name="Margarido G.R.A."/>
            <person name="Almeida C.A."/>
            <person name="Ferrarezi J.A."/>
            <person name="Labate C.A."/>
        </authorList>
    </citation>
    <scope>NUCLEOTIDE SEQUENCE</scope>
    <source>
        <strain evidence="1">MF-1</strain>
    </source>
</reference>
<gene>
    <name evidence="1" type="ORF">O181_011647</name>
</gene>
<proteinExistence type="predicted"/>
<evidence type="ECO:0000313" key="2">
    <source>
        <dbReference type="Proteomes" id="UP000765509"/>
    </source>
</evidence>
<organism evidence="1 2">
    <name type="scientific">Austropuccinia psidii MF-1</name>
    <dbReference type="NCBI Taxonomy" id="1389203"/>
    <lineage>
        <taxon>Eukaryota</taxon>
        <taxon>Fungi</taxon>
        <taxon>Dikarya</taxon>
        <taxon>Basidiomycota</taxon>
        <taxon>Pucciniomycotina</taxon>
        <taxon>Pucciniomycetes</taxon>
        <taxon>Pucciniales</taxon>
        <taxon>Sphaerophragmiaceae</taxon>
        <taxon>Austropuccinia</taxon>
    </lineage>
</organism>
<name>A0A9Q3BW40_9BASI</name>
<keyword evidence="2" id="KW-1185">Reference proteome</keyword>